<dbReference type="OrthoDB" id="10408531at2759"/>
<comment type="caution">
    <text evidence="1">The sequence shown here is derived from an EMBL/GenBank/DDBJ whole genome shotgun (WGS) entry which is preliminary data.</text>
</comment>
<gene>
    <name evidence="1" type="ORF">BGW38_009495</name>
</gene>
<dbReference type="AlphaFoldDB" id="A0A9P6FJ93"/>
<reference evidence="1" key="1">
    <citation type="journal article" date="2020" name="Fungal Divers.">
        <title>Resolving the Mortierellaceae phylogeny through synthesis of multi-gene phylogenetics and phylogenomics.</title>
        <authorList>
            <person name="Vandepol N."/>
            <person name="Liber J."/>
            <person name="Desiro A."/>
            <person name="Na H."/>
            <person name="Kennedy M."/>
            <person name="Barry K."/>
            <person name="Grigoriev I.V."/>
            <person name="Miller A.N."/>
            <person name="O'Donnell K."/>
            <person name="Stajich J.E."/>
            <person name="Bonito G."/>
        </authorList>
    </citation>
    <scope>NUCLEOTIDE SEQUENCE</scope>
    <source>
        <strain evidence="1">KOD1015</strain>
    </source>
</reference>
<accession>A0A9P6FJ93</accession>
<evidence type="ECO:0000313" key="2">
    <source>
        <dbReference type="Proteomes" id="UP000780801"/>
    </source>
</evidence>
<protein>
    <submittedName>
        <fullName evidence="1">Uncharacterized protein</fullName>
    </submittedName>
</protein>
<keyword evidence="2" id="KW-1185">Reference proteome</keyword>
<organism evidence="1 2">
    <name type="scientific">Lunasporangiospora selenospora</name>
    <dbReference type="NCBI Taxonomy" id="979761"/>
    <lineage>
        <taxon>Eukaryota</taxon>
        <taxon>Fungi</taxon>
        <taxon>Fungi incertae sedis</taxon>
        <taxon>Mucoromycota</taxon>
        <taxon>Mortierellomycotina</taxon>
        <taxon>Mortierellomycetes</taxon>
        <taxon>Mortierellales</taxon>
        <taxon>Mortierellaceae</taxon>
        <taxon>Lunasporangiospora</taxon>
    </lineage>
</organism>
<proteinExistence type="predicted"/>
<evidence type="ECO:0000313" key="1">
    <source>
        <dbReference type="EMBL" id="KAF9552226.1"/>
    </source>
</evidence>
<sequence>MSRTTKEGSGLQKVGRVYEEAAQYVIDCKKAKNPGTNVVFSGNSARHAIGNILNRVEVAYAMTSTTGSGTVAGMTIEQQREAYAPHFGELWQRMQKVRGKLAGRQRIRTVPLSISPNPSATHSPAPIDTSIVSTPTSHHSPTPMDSSYMAEDEAFRDNIFEAIDGYDPDLQDGTSIGEAGSSRAPLTKSGESLIADHIGSFMSWCKSGDSIEDERSYLRKKITQLEMKLEDQQRVHNALLVSFYEIKAENTILKAQI</sequence>
<name>A0A9P6FJ93_9FUNG</name>
<dbReference type="Proteomes" id="UP000780801">
    <property type="component" value="Unassembled WGS sequence"/>
</dbReference>
<dbReference type="EMBL" id="JAABOA010007019">
    <property type="protein sequence ID" value="KAF9552226.1"/>
    <property type="molecule type" value="Genomic_DNA"/>
</dbReference>